<organism evidence="3 4">
    <name type="scientific">Butyricicoccus porcorum</name>
    <dbReference type="NCBI Taxonomy" id="1945634"/>
    <lineage>
        <taxon>Bacteria</taxon>
        <taxon>Bacillati</taxon>
        <taxon>Bacillota</taxon>
        <taxon>Clostridia</taxon>
        <taxon>Eubacteriales</taxon>
        <taxon>Butyricicoccaceae</taxon>
        <taxon>Butyricicoccus</taxon>
    </lineage>
</organism>
<proteinExistence type="predicted"/>
<dbReference type="InterPro" id="IPR024300">
    <property type="entry name" value="SipL_SPOCS_dom"/>
</dbReference>
<evidence type="ECO:0000259" key="1">
    <source>
        <dbReference type="Pfam" id="PF01476"/>
    </source>
</evidence>
<gene>
    <name evidence="3" type="ORF">CBW42_05545</name>
</gene>
<dbReference type="Pfam" id="PF12673">
    <property type="entry name" value="SipL"/>
    <property type="match status" value="1"/>
</dbReference>
<dbReference type="SUPFAM" id="SSF54106">
    <property type="entry name" value="LysM domain"/>
    <property type="match status" value="1"/>
</dbReference>
<dbReference type="CDD" id="cd00118">
    <property type="entry name" value="LysM"/>
    <property type="match status" value="1"/>
</dbReference>
<evidence type="ECO:0000259" key="2">
    <source>
        <dbReference type="Pfam" id="PF12673"/>
    </source>
</evidence>
<dbReference type="InterPro" id="IPR018392">
    <property type="entry name" value="LysM"/>
</dbReference>
<dbReference type="Gene3D" id="3.10.350.10">
    <property type="entry name" value="LysM domain"/>
    <property type="match status" value="1"/>
</dbReference>
<dbReference type="AlphaFoldDB" id="A0A252F5L5"/>
<dbReference type="EMBL" id="NHOC01000004">
    <property type="protein sequence ID" value="OUM21046.1"/>
    <property type="molecule type" value="Genomic_DNA"/>
</dbReference>
<name>A0A252F5L5_9FIRM</name>
<evidence type="ECO:0008006" key="5">
    <source>
        <dbReference type="Google" id="ProtNLM"/>
    </source>
</evidence>
<keyword evidence="4" id="KW-1185">Reference proteome</keyword>
<feature type="domain" description="LysM" evidence="1">
    <location>
        <begin position="459"/>
        <end position="486"/>
    </location>
</feature>
<reference evidence="3 4" key="1">
    <citation type="submission" date="2017-05" db="EMBL/GenBank/DDBJ databases">
        <title>Butyricicoccus porcorum sp. nov. a butyrate-producing bacterium from the swine intestinal tract.</title>
        <authorList>
            <person name="Trachsel J."/>
            <person name="Humphrey S."/>
            <person name="Allen H.K."/>
        </authorList>
    </citation>
    <scope>NUCLEOTIDE SEQUENCE [LARGE SCALE GENOMIC DNA]</scope>
    <source>
        <strain evidence="3">BB10</strain>
    </source>
</reference>
<dbReference type="RefSeq" id="WP_087018573.1">
    <property type="nucleotide sequence ID" value="NZ_NHOC01000004.1"/>
</dbReference>
<dbReference type="InterPro" id="IPR036779">
    <property type="entry name" value="LysM_dom_sf"/>
</dbReference>
<dbReference type="Pfam" id="PF01476">
    <property type="entry name" value="LysM"/>
    <property type="match status" value="1"/>
</dbReference>
<dbReference type="Proteomes" id="UP000194903">
    <property type="component" value="Unassembled WGS sequence"/>
</dbReference>
<evidence type="ECO:0000313" key="3">
    <source>
        <dbReference type="EMBL" id="OUM21046.1"/>
    </source>
</evidence>
<sequence>MDLTKSSVALSRLILDAWNNYEETTDAIVPDTFPDIARIAAVYGSPQLKDDAPQSGRVLISGAVRMTVLYVPEGGGALRRLDIPISFAHIEEAAGINEDSRLFVTCRVVAADAHVMNSRKLSATATLSICCRVFAPDTAQLTDGFAETDNGLELLTTTHTVTVPSSVLRREFTLMEDVNLPDHERFREMFAPRAEMRLSDCRLMNGKAVLKGDVALHMLAMTTDDTLENIDCVVPFTQIFEADGMTDNQQISVSFSVRHLDAELRDDGLVGVGLGVCVLLTAFETHTLHVIADVYHLEHPVHVETRPITLPACHPLAELGCEATETVPVGMKIAQIADVTATLDTLLHDASRTMLRMMACIVYRSDDGEYYSVHRAIHMPLSLPDGTQSVRLNGMQCRASATISGEDSVVLSLSGRCSLLCDEPLQWNDLSALSIDETAQPAASPVSVILRYVDTEERLWDIAKHYRTTVDAIRQANQLDTDRLSARAQMLLIPVR</sequence>
<evidence type="ECO:0000313" key="4">
    <source>
        <dbReference type="Proteomes" id="UP000194903"/>
    </source>
</evidence>
<comment type="caution">
    <text evidence="3">The sequence shown here is derived from an EMBL/GenBank/DDBJ whole genome shotgun (WGS) entry which is preliminary data.</text>
</comment>
<protein>
    <recommendedName>
        <fullName evidence="5">LysM domain-containing protein</fullName>
    </recommendedName>
</protein>
<feature type="domain" description="SipL SPOCS" evidence="2">
    <location>
        <begin position="35"/>
        <end position="115"/>
    </location>
</feature>
<dbReference type="OrthoDB" id="9779340at2"/>
<accession>A0A252F5L5</accession>